<evidence type="ECO:0000256" key="6">
    <source>
        <dbReference type="ARBA" id="ARBA00022692"/>
    </source>
</evidence>
<dbReference type="GO" id="GO:0071949">
    <property type="term" value="F:FAD binding"/>
    <property type="evidence" value="ECO:0007669"/>
    <property type="project" value="InterPro"/>
</dbReference>
<dbReference type="InterPro" id="IPR016169">
    <property type="entry name" value="FAD-bd_PCMH_sub2"/>
</dbReference>
<feature type="repeat" description="Solcar" evidence="14">
    <location>
        <begin position="627"/>
        <end position="729"/>
    </location>
</feature>
<proteinExistence type="inferred from homology"/>
<evidence type="ECO:0000256" key="4">
    <source>
        <dbReference type="ARBA" id="ARBA00022448"/>
    </source>
</evidence>
<keyword evidence="9" id="KW-0274">FAD</keyword>
<dbReference type="InterPro" id="IPR051264">
    <property type="entry name" value="FAD-oxidored/transferase_4"/>
</dbReference>
<dbReference type="Gene3D" id="1.50.40.10">
    <property type="entry name" value="Mitochondrial carrier domain"/>
    <property type="match status" value="1"/>
</dbReference>
<dbReference type="SUPFAM" id="SSF55103">
    <property type="entry name" value="FAD-linked oxidases, C-terminal domain"/>
    <property type="match status" value="1"/>
</dbReference>
<evidence type="ECO:0000256" key="7">
    <source>
        <dbReference type="ARBA" id="ARBA00022737"/>
    </source>
</evidence>
<reference evidence="16" key="1">
    <citation type="submission" date="2021-01" db="EMBL/GenBank/DDBJ databases">
        <authorList>
            <person name="Kaushik A."/>
        </authorList>
    </citation>
    <scope>NUCLEOTIDE SEQUENCE</scope>
    <source>
        <strain evidence="16">AG3-1AP</strain>
    </source>
</reference>
<dbReference type="Gene3D" id="3.30.70.2190">
    <property type="match status" value="1"/>
</dbReference>
<accession>A0A8H3HB70</accession>
<keyword evidence="5" id="KW-0285">Flavoprotein</keyword>
<keyword evidence="11" id="KW-0560">Oxidoreductase</keyword>
<dbReference type="FunFam" id="1.50.40.10:FF:000064">
    <property type="entry name" value="Mitochondrial tricarboxylate transporter (Ctp)"/>
    <property type="match status" value="1"/>
</dbReference>
<dbReference type="InterPro" id="IPR016166">
    <property type="entry name" value="FAD-bd_PCMH"/>
</dbReference>
<dbReference type="Proteomes" id="UP000663831">
    <property type="component" value="Unassembled WGS sequence"/>
</dbReference>
<evidence type="ECO:0000256" key="8">
    <source>
        <dbReference type="ARBA" id="ARBA00022792"/>
    </source>
</evidence>
<dbReference type="Gene3D" id="3.30.43.10">
    <property type="entry name" value="Uridine Diphospho-n-acetylenolpyruvylglucosamine Reductase, domain 2"/>
    <property type="match status" value="1"/>
</dbReference>
<dbReference type="InterPro" id="IPR023395">
    <property type="entry name" value="MCP_dom_sf"/>
</dbReference>
<dbReference type="PROSITE" id="PS50920">
    <property type="entry name" value="SOLCAR"/>
    <property type="match status" value="2"/>
</dbReference>
<keyword evidence="13 14" id="KW-0472">Membrane</keyword>
<evidence type="ECO:0000256" key="9">
    <source>
        <dbReference type="ARBA" id="ARBA00022827"/>
    </source>
</evidence>
<keyword evidence="8" id="KW-0999">Mitochondrion inner membrane</keyword>
<dbReference type="Pfam" id="PF00153">
    <property type="entry name" value="Mito_carr"/>
    <property type="match status" value="3"/>
</dbReference>
<gene>
    <name evidence="16" type="ORF">RDB_LOCUS111137</name>
</gene>
<dbReference type="FunFam" id="3.30.43.10:FF:000011">
    <property type="entry name" value="D-lactate dehydrogenase (Cytochrome)"/>
    <property type="match status" value="1"/>
</dbReference>
<comment type="similarity">
    <text evidence="3">Belongs to the mitochondrial carrier (TC 2.A.29) family.</text>
</comment>
<dbReference type="PROSITE" id="PS51387">
    <property type="entry name" value="FAD_PCMH"/>
    <property type="match status" value="1"/>
</dbReference>
<evidence type="ECO:0000256" key="1">
    <source>
        <dbReference type="ARBA" id="ARBA00001974"/>
    </source>
</evidence>
<feature type="domain" description="FAD-binding PCMH-type" evidence="15">
    <location>
        <begin position="80"/>
        <end position="259"/>
    </location>
</feature>
<evidence type="ECO:0000256" key="13">
    <source>
        <dbReference type="ARBA" id="ARBA00023136"/>
    </source>
</evidence>
<dbReference type="PANTHER" id="PTHR43716">
    <property type="entry name" value="D-2-HYDROXYGLUTARATE DEHYDROGENASE, MITOCHONDRIAL"/>
    <property type="match status" value="1"/>
</dbReference>
<evidence type="ECO:0000256" key="14">
    <source>
        <dbReference type="PROSITE-ProRule" id="PRU00282"/>
    </source>
</evidence>
<dbReference type="FunFam" id="3.30.70.2190:FF:000001">
    <property type="entry name" value="D-2-hydroxyglutarate dehydrogenase mitochondrial"/>
    <property type="match status" value="1"/>
</dbReference>
<comment type="caution">
    <text evidence="16">The sequence shown here is derived from an EMBL/GenBank/DDBJ whole genome shotgun (WGS) entry which is preliminary data.</text>
</comment>
<evidence type="ECO:0000256" key="10">
    <source>
        <dbReference type="ARBA" id="ARBA00022989"/>
    </source>
</evidence>
<evidence type="ECO:0000256" key="2">
    <source>
        <dbReference type="ARBA" id="ARBA00004448"/>
    </source>
</evidence>
<keyword evidence="7" id="KW-0677">Repeat</keyword>
<dbReference type="PANTHER" id="PTHR43716:SF1">
    <property type="entry name" value="D-2-HYDROXYGLUTARATE DEHYDROGENASE, MITOCHONDRIAL"/>
    <property type="match status" value="1"/>
</dbReference>
<keyword evidence="6 14" id="KW-0812">Transmembrane</keyword>
<dbReference type="EMBL" id="CAJMWV010004099">
    <property type="protein sequence ID" value="CAE6493286.1"/>
    <property type="molecule type" value="Genomic_DNA"/>
</dbReference>
<protein>
    <recommendedName>
        <fullName evidence="15">FAD-binding PCMH-type domain-containing protein</fullName>
    </recommendedName>
</protein>
<evidence type="ECO:0000256" key="12">
    <source>
        <dbReference type="ARBA" id="ARBA00023128"/>
    </source>
</evidence>
<evidence type="ECO:0000313" key="16">
    <source>
        <dbReference type="EMBL" id="CAE6493286.1"/>
    </source>
</evidence>
<organism evidence="16 17">
    <name type="scientific">Rhizoctonia solani</name>
    <dbReference type="NCBI Taxonomy" id="456999"/>
    <lineage>
        <taxon>Eukaryota</taxon>
        <taxon>Fungi</taxon>
        <taxon>Dikarya</taxon>
        <taxon>Basidiomycota</taxon>
        <taxon>Agaricomycotina</taxon>
        <taxon>Agaricomycetes</taxon>
        <taxon>Cantharellales</taxon>
        <taxon>Ceratobasidiaceae</taxon>
        <taxon>Rhizoctonia</taxon>
    </lineage>
</organism>
<keyword evidence="4" id="KW-0813">Transport</keyword>
<dbReference type="InterPro" id="IPR016164">
    <property type="entry name" value="FAD-linked_Oxase-like_C"/>
</dbReference>
<dbReference type="InterPro" id="IPR016167">
    <property type="entry name" value="FAD-bd_PCMH_sub1"/>
</dbReference>
<name>A0A8H3HB70_9AGAM</name>
<dbReference type="FunFam" id="3.30.465.10:FF:000001">
    <property type="entry name" value="D-2-hydroxyglutarate dehydrogenase, mitochondrial"/>
    <property type="match status" value="1"/>
</dbReference>
<dbReference type="SUPFAM" id="SSF56176">
    <property type="entry name" value="FAD-binding/transporter-associated domain-like"/>
    <property type="match status" value="1"/>
</dbReference>
<evidence type="ECO:0000313" key="17">
    <source>
        <dbReference type="Proteomes" id="UP000663831"/>
    </source>
</evidence>
<evidence type="ECO:0000259" key="15">
    <source>
        <dbReference type="PROSITE" id="PS51387"/>
    </source>
</evidence>
<dbReference type="SUPFAM" id="SSF103506">
    <property type="entry name" value="Mitochondrial carrier"/>
    <property type="match status" value="1"/>
</dbReference>
<dbReference type="AlphaFoldDB" id="A0A8H3HB70"/>
<comment type="cofactor">
    <cofactor evidence="1">
        <name>FAD</name>
        <dbReference type="ChEBI" id="CHEBI:57692"/>
    </cofactor>
</comment>
<dbReference type="GO" id="GO:0005743">
    <property type="term" value="C:mitochondrial inner membrane"/>
    <property type="evidence" value="ECO:0007669"/>
    <property type="project" value="UniProtKB-SubCell"/>
</dbReference>
<dbReference type="InterPro" id="IPR006094">
    <property type="entry name" value="Oxid_FAD_bind_N"/>
</dbReference>
<dbReference type="InterPro" id="IPR036318">
    <property type="entry name" value="FAD-bd_PCMH-like_sf"/>
</dbReference>
<evidence type="ECO:0000256" key="11">
    <source>
        <dbReference type="ARBA" id="ARBA00023002"/>
    </source>
</evidence>
<dbReference type="Gene3D" id="3.30.465.10">
    <property type="match status" value="1"/>
</dbReference>
<dbReference type="Pfam" id="PF01565">
    <property type="entry name" value="FAD_binding_4"/>
    <property type="match status" value="1"/>
</dbReference>
<evidence type="ECO:0000256" key="5">
    <source>
        <dbReference type="ARBA" id="ARBA00022630"/>
    </source>
</evidence>
<dbReference type="GO" id="GO:0016491">
    <property type="term" value="F:oxidoreductase activity"/>
    <property type="evidence" value="ECO:0007669"/>
    <property type="project" value="UniProtKB-KW"/>
</dbReference>
<feature type="repeat" description="Solcar" evidence="14">
    <location>
        <begin position="528"/>
        <end position="614"/>
    </location>
</feature>
<keyword evidence="12" id="KW-0496">Mitochondrion</keyword>
<comment type="subcellular location">
    <subcellularLocation>
        <location evidence="2">Mitochondrion inner membrane</location>
        <topology evidence="2">Multi-pass membrane protein</topology>
    </subcellularLocation>
</comment>
<dbReference type="Gene3D" id="3.30.70.2740">
    <property type="match status" value="1"/>
</dbReference>
<dbReference type="InterPro" id="IPR004113">
    <property type="entry name" value="FAD-bd_oxidored_4_C"/>
</dbReference>
<dbReference type="InterPro" id="IPR018108">
    <property type="entry name" value="MCP_transmembrane"/>
</dbReference>
<sequence length="736" mass="80160">MHNIRHIRLPNIRYALARPRFQAARSMATAPRGDYATLTEEDVKHFAGILAPTSILSSLPPFNNPQSELDTYNNDWLDKYHGRSKLVLKPKTTAEVSAVLKHCYNRKLAIVPQGGNTGLVGSGVPANDEVILNLANMSNVRSFDPMTGVIVAEAGCILENLSNYLAPHSHIIPLDLGAKGSCQIGGNVSTNAGGLRVLRYGSLHGSVLGLEVVLPNGEILDQLSTMRKDNTGYDLKQLFIGAEGTLGVVTAVSIQCPPAPRAQQNLVLALPSYNQLPEVFKLAKTHLSEVLSAFELFDRESYELVCHHTGQRGLDESEIGDSECFVLMETSGGRSEHDEEKLASLLEILYDTASSPSPLINSGVLSQSADQFASLWRLREGVPEAAGKTGKVYKYDISVPVREFMNVTNTVRNRLQEKGLYRSGPNSRVSHVMGYGHVGDGNLHINVVANAYTPEIEAALEPFVFELVPKDGPIAIIRDTWSKQGVKGFYSGCMALVVGNAAKAGVRFLSYDKFKQMLADQNGKVSAPRSLAAGLGAGMMEAIFAVTPSETIKTKLIDDSKLPQPRFRGLIHGTGIIVREEGIRGVYRGLFPVMMRQGANSAVRFTTYSTLKQFVQSNMRLREGIPLPSSVTFGVGAVAGLVTVYTTMPLEQVPLFAIILYVLTRNSVIKTRMQSLKARTLYSNSFDCAYQTFVNDGFLSFWRGATPRLARLMLSGGIVFTVYEKVIVILGGSEVA</sequence>
<evidence type="ECO:0000256" key="3">
    <source>
        <dbReference type="ARBA" id="ARBA00006375"/>
    </source>
</evidence>
<keyword evidence="10" id="KW-1133">Transmembrane helix</keyword>
<dbReference type="Pfam" id="PF02913">
    <property type="entry name" value="FAD-oxidase_C"/>
    <property type="match status" value="1"/>
</dbReference>